<evidence type="ECO:0000313" key="1">
    <source>
        <dbReference type="EMBL" id="GAA3603369.1"/>
    </source>
</evidence>
<dbReference type="EMBL" id="BAABAB010000002">
    <property type="protein sequence ID" value="GAA3603369.1"/>
    <property type="molecule type" value="Genomic_DNA"/>
</dbReference>
<keyword evidence="2" id="KW-1185">Reference proteome</keyword>
<accession>A0ABP6ZAI3</accession>
<sequence>MAAGVALAGNRMLDRVAAGDLESRWRRTNFAGRTVSLAGGPVAVAAVLAGAAATASRRGCAPLAVAVGGAGAVGLYDDLFGDTRAKGFRGHLRALRAGTLTSGMIKLVGVGLSAAAAAGLLARARVGGRAGDRAGGRAGAVGALVDIVIDTGLTAGLANLVNLFDLRPGRAAKVALLLGAALAGRGAGPVVGAAAGSLPSDLGERTMLGDCGANALGAGLGVSAAAALPRPARLASLAGVVALTAISERVSFTEVIAGNAVLRAVDGWGRVR</sequence>
<dbReference type="RefSeq" id="WP_344801145.1">
    <property type="nucleotide sequence ID" value="NZ_BAABAB010000002.1"/>
</dbReference>
<evidence type="ECO:0000313" key="2">
    <source>
        <dbReference type="Proteomes" id="UP001501490"/>
    </source>
</evidence>
<gene>
    <name evidence="1" type="ORF">GCM10022236_01400</name>
</gene>
<protein>
    <recommendedName>
        <fullName evidence="3">UDP-N-acetylmuramyl pentapeptide phosphotransferase/UDP-N-acetylglucosamine-1-phosphate transferase</fullName>
    </recommendedName>
</protein>
<dbReference type="Proteomes" id="UP001501490">
    <property type="component" value="Unassembled WGS sequence"/>
</dbReference>
<name>A0ABP6ZAI3_9ACTN</name>
<evidence type="ECO:0008006" key="3">
    <source>
        <dbReference type="Google" id="ProtNLM"/>
    </source>
</evidence>
<proteinExistence type="predicted"/>
<organism evidence="1 2">
    <name type="scientific">Microlunatus ginsengisoli</name>
    <dbReference type="NCBI Taxonomy" id="363863"/>
    <lineage>
        <taxon>Bacteria</taxon>
        <taxon>Bacillati</taxon>
        <taxon>Actinomycetota</taxon>
        <taxon>Actinomycetes</taxon>
        <taxon>Propionibacteriales</taxon>
        <taxon>Propionibacteriaceae</taxon>
        <taxon>Microlunatus</taxon>
    </lineage>
</organism>
<comment type="caution">
    <text evidence="1">The sequence shown here is derived from an EMBL/GenBank/DDBJ whole genome shotgun (WGS) entry which is preliminary data.</text>
</comment>
<reference evidence="2" key="1">
    <citation type="journal article" date="2019" name="Int. J. Syst. Evol. Microbiol.">
        <title>The Global Catalogue of Microorganisms (GCM) 10K type strain sequencing project: providing services to taxonomists for standard genome sequencing and annotation.</title>
        <authorList>
            <consortium name="The Broad Institute Genomics Platform"/>
            <consortium name="The Broad Institute Genome Sequencing Center for Infectious Disease"/>
            <person name="Wu L."/>
            <person name="Ma J."/>
        </authorList>
    </citation>
    <scope>NUCLEOTIDE SEQUENCE [LARGE SCALE GENOMIC DNA]</scope>
    <source>
        <strain evidence="2">JCM 16929</strain>
    </source>
</reference>